<dbReference type="FunFam" id="3.30.530.20:FF:000025">
    <property type="entry name" value="Phosphatidylinositol transfer protein beta"/>
    <property type="match status" value="1"/>
</dbReference>
<gene>
    <name evidence="2" type="ORF">EB796_017282</name>
</gene>
<dbReference type="GO" id="GO:0035091">
    <property type="term" value="F:phosphatidylinositol binding"/>
    <property type="evidence" value="ECO:0007669"/>
    <property type="project" value="TreeGrafter"/>
</dbReference>
<dbReference type="GO" id="GO:0008526">
    <property type="term" value="F:phosphatidylinositol transfer activity"/>
    <property type="evidence" value="ECO:0007669"/>
    <property type="project" value="TreeGrafter"/>
</dbReference>
<dbReference type="InterPro" id="IPR055261">
    <property type="entry name" value="PI_transfer_N"/>
</dbReference>
<organism evidence="2 3">
    <name type="scientific">Bugula neritina</name>
    <name type="common">Brown bryozoan</name>
    <name type="synonym">Sertularia neritina</name>
    <dbReference type="NCBI Taxonomy" id="10212"/>
    <lineage>
        <taxon>Eukaryota</taxon>
        <taxon>Metazoa</taxon>
        <taxon>Spiralia</taxon>
        <taxon>Lophotrochozoa</taxon>
        <taxon>Bryozoa</taxon>
        <taxon>Gymnolaemata</taxon>
        <taxon>Cheilostomatida</taxon>
        <taxon>Flustrina</taxon>
        <taxon>Buguloidea</taxon>
        <taxon>Bugulidae</taxon>
        <taxon>Bugula</taxon>
    </lineage>
</organism>
<dbReference type="GO" id="GO:0005737">
    <property type="term" value="C:cytoplasm"/>
    <property type="evidence" value="ECO:0007669"/>
    <property type="project" value="TreeGrafter"/>
</dbReference>
<sequence length="269" mass="31233">MLITEFRIILPMTVEEYHVGQLYSIAETSKNETGGGEGVEFVDSYSYTGNPIFFGEFPDGQYTQKVHHMASKVPQYIRALAPKGSIELREEAWNAYPYCKTVVTNPVYMKDGMFISIETMHLADKGETENVHRLTPEELEQRKVIYIDIANDKVVPTDYKANEDPAKFKSEKTGRGPLDKNWIETSTPVMCCYKLVKCEFKWHGLQPQVENLILRVHHRMFTNFYRQMFCQIDQWYGLTMEDIRAIEEKTKNELNELRETSSVKGTMIK</sequence>
<dbReference type="Gene3D" id="3.30.530.20">
    <property type="match status" value="1"/>
</dbReference>
<dbReference type="GO" id="GO:0008525">
    <property type="term" value="F:phosphatidylcholine transporter activity"/>
    <property type="evidence" value="ECO:0007669"/>
    <property type="project" value="TreeGrafter"/>
</dbReference>
<accession>A0A7J7JDS9</accession>
<name>A0A7J7JDS9_BUGNE</name>
<dbReference type="PRINTS" id="PR00391">
    <property type="entry name" value="PITRANSFER"/>
</dbReference>
<keyword evidence="3" id="KW-1185">Reference proteome</keyword>
<feature type="domain" description="Phosphatidylinositol transfer protein N-terminal" evidence="1">
    <location>
        <begin position="1"/>
        <end position="251"/>
    </location>
</feature>
<dbReference type="AlphaFoldDB" id="A0A7J7JDS9"/>
<reference evidence="2" key="1">
    <citation type="submission" date="2020-06" db="EMBL/GenBank/DDBJ databases">
        <title>Draft genome of Bugula neritina, a colonial animal packing powerful symbionts and potential medicines.</title>
        <authorList>
            <person name="Rayko M."/>
        </authorList>
    </citation>
    <scope>NUCLEOTIDE SEQUENCE [LARGE SCALE GENOMIC DNA]</scope>
    <source>
        <strain evidence="2">Kwan_BN1</strain>
    </source>
</reference>
<dbReference type="PANTHER" id="PTHR10658">
    <property type="entry name" value="PHOSPHATIDYLINOSITOL TRANSFER PROTEIN"/>
    <property type="match status" value="1"/>
</dbReference>
<dbReference type="PANTHER" id="PTHR10658:SF11">
    <property type="entry name" value="VIBRATOR, ISOFORM B"/>
    <property type="match status" value="1"/>
</dbReference>
<dbReference type="EMBL" id="VXIV02002585">
    <property type="protein sequence ID" value="KAF6024370.1"/>
    <property type="molecule type" value="Genomic_DNA"/>
</dbReference>
<protein>
    <submittedName>
        <fullName evidence="2">Vib</fullName>
    </submittedName>
</protein>
<dbReference type="Pfam" id="PF02121">
    <property type="entry name" value="IP_trans"/>
    <property type="match status" value="1"/>
</dbReference>
<dbReference type="SUPFAM" id="SSF55961">
    <property type="entry name" value="Bet v1-like"/>
    <property type="match status" value="1"/>
</dbReference>
<comment type="caution">
    <text evidence="2">The sequence shown here is derived from an EMBL/GenBank/DDBJ whole genome shotgun (WGS) entry which is preliminary data.</text>
</comment>
<evidence type="ECO:0000259" key="1">
    <source>
        <dbReference type="Pfam" id="PF02121"/>
    </source>
</evidence>
<evidence type="ECO:0000313" key="2">
    <source>
        <dbReference type="EMBL" id="KAF6024370.1"/>
    </source>
</evidence>
<dbReference type="InterPro" id="IPR023393">
    <property type="entry name" value="START-like_dom_sf"/>
</dbReference>
<dbReference type="GO" id="GO:0031210">
    <property type="term" value="F:phosphatidylcholine binding"/>
    <property type="evidence" value="ECO:0007669"/>
    <property type="project" value="TreeGrafter"/>
</dbReference>
<dbReference type="Proteomes" id="UP000593567">
    <property type="component" value="Unassembled WGS sequence"/>
</dbReference>
<evidence type="ECO:0000313" key="3">
    <source>
        <dbReference type="Proteomes" id="UP000593567"/>
    </source>
</evidence>
<dbReference type="InterPro" id="IPR001666">
    <property type="entry name" value="PI_transfer"/>
</dbReference>
<proteinExistence type="predicted"/>
<dbReference type="OrthoDB" id="18453at2759"/>